<dbReference type="OrthoDB" id="8900126at2759"/>
<dbReference type="Proteomes" id="UP001155660">
    <property type="component" value="Chromosome B24"/>
</dbReference>
<dbReference type="AlphaFoldDB" id="A0A9Q9V1G6"/>
<dbReference type="RefSeq" id="XP_018930111.2">
    <property type="nucleotide sequence ID" value="XM_019074566.2"/>
</dbReference>
<dbReference type="GeneID" id="109057336"/>
<evidence type="ECO:0000313" key="1">
    <source>
        <dbReference type="RefSeq" id="XP_018930111.2"/>
    </source>
</evidence>
<dbReference type="KEGG" id="ccar:109057336"/>
<accession>A0A9Q9V1G6</accession>
<sequence>MAHSKDSPWTLEFPQDLLPSAERTALLYHLCYLLLGRFLDLQSLIREQALETQRVFRCSEAVIIKCVGTSSNLDSSLFPILTKVVEKNKHLLALSYMGKVRTWIDDIIKPVDSMVKRYEQHIQSVEKCAVDVIQIQKKLEEPFEPLKKIKSLEEEIAQLEERMRAENVSWMNKNHLTELQKQLGRYRMKHGLIVYLEEVQKCLSRIKQILFQLQKFWERVGSLLDTLKDRTLVGDNLTEDLDDMKEEFLTSTEAAREYWKTFGVSCRRAQGVFSVQSENAYKFLDINRSSLSEDEQMEQYKSVMEKLKQISPQYSSTE</sequence>
<gene>
    <name evidence="1" type="primary">LOC109057336</name>
</gene>
<protein>
    <submittedName>
        <fullName evidence="1">Uncharacterized protein LOC109057336</fullName>
    </submittedName>
</protein>
<organism evidence="1">
    <name type="scientific">Cyprinus carpio</name>
    <name type="common">Common carp</name>
    <dbReference type="NCBI Taxonomy" id="7962"/>
    <lineage>
        <taxon>Eukaryota</taxon>
        <taxon>Metazoa</taxon>
        <taxon>Chordata</taxon>
        <taxon>Craniata</taxon>
        <taxon>Vertebrata</taxon>
        <taxon>Euteleostomi</taxon>
        <taxon>Actinopterygii</taxon>
        <taxon>Neopterygii</taxon>
        <taxon>Teleostei</taxon>
        <taxon>Ostariophysi</taxon>
        <taxon>Cypriniformes</taxon>
        <taxon>Cyprinidae</taxon>
        <taxon>Cyprininae</taxon>
        <taxon>Cyprinus</taxon>
    </lineage>
</organism>
<reference evidence="1" key="1">
    <citation type="submission" date="2025-08" db="UniProtKB">
        <authorList>
            <consortium name="RefSeq"/>
        </authorList>
    </citation>
    <scope>IDENTIFICATION</scope>
    <source>
        <tissue evidence="1">Muscle</tissue>
    </source>
</reference>
<proteinExistence type="predicted"/>
<name>A0A9Q9V1G6_CYPCA</name>